<comment type="caution">
    <text evidence="3">The sequence shown here is derived from an EMBL/GenBank/DDBJ whole genome shotgun (WGS) entry which is preliminary data.</text>
</comment>
<evidence type="ECO:0000313" key="3">
    <source>
        <dbReference type="EMBL" id="KAL3309664.1"/>
    </source>
</evidence>
<reference evidence="3 4" key="1">
    <citation type="submission" date="2024-11" db="EMBL/GenBank/DDBJ databases">
        <title>Adaptive evolution of stress response genes in parasites aligns with host niche diversity.</title>
        <authorList>
            <person name="Hahn C."/>
            <person name="Resl P."/>
        </authorList>
    </citation>
    <scope>NUCLEOTIDE SEQUENCE [LARGE SCALE GENOMIC DNA]</scope>
    <source>
        <strain evidence="3">EGGRZ-B1_66</strain>
        <tissue evidence="3">Body</tissue>
    </source>
</reference>
<sequence>MLTYLHVLNESQEKDTALISSLKQSIKEKRKTSTSHQALFYASLVNVIFGRIEKSHEYVERSYKMGKSDLSLLLKAFIEVQSPDSKHHSNCEKTFKILEGLATTTNSLILTVVYSTFLRQQKLNDKAEEVLIRYISSNPSHPGYALIEVMTLCMAENRWDDMMMSAKQCVSTNPYLVEPLLAQCIYYLTQTSEWEKTGKILDDLYQMVLKHEPQSAMKLSTVFATCITLMEPHSPLLKHLLRFVERELVINPRGIRYMIDYAKYLLYSDKPSEAIQYLEKVITLQKDSLEAAEIMSRCLVQMNSLKDAEIQIEVLKSSSISPVSYFMQAQVARLNGCSAEKVIELLDEAAESHLVKLEKAVVDLNFYRMLNLNFVLELVDEYLHHLPDDKDAIMGDNAILVTCTKLLRTLVQFSSGNTRVSLHIAKVCFLKDEVKEAVKTLKKLIEDHPECTEGYLLLAKVVKFTL</sequence>
<proteinExistence type="predicted"/>
<dbReference type="AlphaFoldDB" id="A0ABD2PQQ7"/>
<dbReference type="InterPro" id="IPR056833">
    <property type="entry name" value="ARM_TT21_N"/>
</dbReference>
<dbReference type="Gene3D" id="1.25.40.10">
    <property type="entry name" value="Tetratricopeptide repeat domain"/>
    <property type="match status" value="1"/>
</dbReference>
<dbReference type="Pfam" id="PF25060">
    <property type="entry name" value="ARM_TT21_2nd"/>
    <property type="match status" value="1"/>
</dbReference>
<dbReference type="SUPFAM" id="SSF48452">
    <property type="entry name" value="TPR-like"/>
    <property type="match status" value="1"/>
</dbReference>
<dbReference type="EMBL" id="JBJKFK010003668">
    <property type="protein sequence ID" value="KAL3309664.1"/>
    <property type="molecule type" value="Genomic_DNA"/>
</dbReference>
<accession>A0ABD2PQQ7</accession>
<protein>
    <submittedName>
        <fullName evidence="3">Tetratricopeptide repeat protein 21B</fullName>
    </submittedName>
</protein>
<gene>
    <name evidence="3" type="primary">TTC21B_1</name>
    <name evidence="3" type="ORF">Ciccas_011788</name>
</gene>
<feature type="domain" description="Tetratricopeptide repeat protein 21A/21B N-terminal ARM repeat" evidence="2">
    <location>
        <begin position="5"/>
        <end position="163"/>
    </location>
</feature>
<organism evidence="3 4">
    <name type="scientific">Cichlidogyrus casuarinus</name>
    <dbReference type="NCBI Taxonomy" id="1844966"/>
    <lineage>
        <taxon>Eukaryota</taxon>
        <taxon>Metazoa</taxon>
        <taxon>Spiralia</taxon>
        <taxon>Lophotrochozoa</taxon>
        <taxon>Platyhelminthes</taxon>
        <taxon>Monogenea</taxon>
        <taxon>Monopisthocotylea</taxon>
        <taxon>Dactylogyridea</taxon>
        <taxon>Ancyrocephalidae</taxon>
        <taxon>Cichlidogyrus</taxon>
    </lineage>
</organism>
<dbReference type="PANTHER" id="PTHR14699">
    <property type="entry name" value="STI2 PROTEIN-RELATED"/>
    <property type="match status" value="1"/>
</dbReference>
<dbReference type="InterPro" id="IPR056832">
    <property type="entry name" value="ARM_TT21_2nd"/>
</dbReference>
<dbReference type="InterPro" id="IPR040364">
    <property type="entry name" value="TTC21A/TTC21B"/>
</dbReference>
<feature type="domain" description="Tetratricopeptide repeat protein 21A/21B second ARM" evidence="1">
    <location>
        <begin position="200"/>
        <end position="461"/>
    </location>
</feature>
<dbReference type="Proteomes" id="UP001626550">
    <property type="component" value="Unassembled WGS sequence"/>
</dbReference>
<keyword evidence="4" id="KW-1185">Reference proteome</keyword>
<evidence type="ECO:0000313" key="4">
    <source>
        <dbReference type="Proteomes" id="UP001626550"/>
    </source>
</evidence>
<evidence type="ECO:0000259" key="2">
    <source>
        <dbReference type="Pfam" id="PF25062"/>
    </source>
</evidence>
<dbReference type="InterPro" id="IPR011990">
    <property type="entry name" value="TPR-like_helical_dom_sf"/>
</dbReference>
<evidence type="ECO:0000259" key="1">
    <source>
        <dbReference type="Pfam" id="PF25060"/>
    </source>
</evidence>
<name>A0ABD2PQQ7_9PLAT</name>
<dbReference type="PANTHER" id="PTHR14699:SF0">
    <property type="entry name" value="TETRATRICOPEPTIDE REPEAT PROTEIN 21 HOMOLOG"/>
    <property type="match status" value="1"/>
</dbReference>
<dbReference type="Pfam" id="PF25062">
    <property type="entry name" value="ARM_TT21_N"/>
    <property type="match status" value="1"/>
</dbReference>